<evidence type="ECO:0000256" key="1">
    <source>
        <dbReference type="SAM" id="MobiDB-lite"/>
    </source>
</evidence>
<protein>
    <submittedName>
        <fullName evidence="2">Uncharacterized protein</fullName>
    </submittedName>
</protein>
<reference evidence="2 3" key="1">
    <citation type="journal article" date="2012" name="Genome Biol.">
        <title>Genome and low-iron response of an oceanic diatom adapted to chronic iron limitation.</title>
        <authorList>
            <person name="Lommer M."/>
            <person name="Specht M."/>
            <person name="Roy A.S."/>
            <person name="Kraemer L."/>
            <person name="Andreson R."/>
            <person name="Gutowska M.A."/>
            <person name="Wolf J."/>
            <person name="Bergner S.V."/>
            <person name="Schilhabel M.B."/>
            <person name="Klostermeier U.C."/>
            <person name="Beiko R.G."/>
            <person name="Rosenstiel P."/>
            <person name="Hippler M."/>
            <person name="Laroche J."/>
        </authorList>
    </citation>
    <scope>NUCLEOTIDE SEQUENCE [LARGE SCALE GENOMIC DNA]</scope>
    <source>
        <strain evidence="2 3">CCMP1005</strain>
    </source>
</reference>
<name>K0R5D0_THAOC</name>
<dbReference type="AlphaFoldDB" id="K0R5D0"/>
<evidence type="ECO:0000313" key="3">
    <source>
        <dbReference type="Proteomes" id="UP000266841"/>
    </source>
</evidence>
<dbReference type="Proteomes" id="UP000266841">
    <property type="component" value="Unassembled WGS sequence"/>
</dbReference>
<accession>K0R5D0</accession>
<proteinExistence type="predicted"/>
<gene>
    <name evidence="2" type="ORF">THAOC_34248</name>
</gene>
<feature type="non-terminal residue" evidence="2">
    <location>
        <position position="240"/>
    </location>
</feature>
<sequence>MWLLTESQASPLVAVGPDRKDSVLSTAELLLTGGRVKPALVLAPGSPARFATWVTCLVLQFSIITTRKGSGQGRLGRSPSLSKTGSGDGMADVDNLVTVRGLTVRHVGGNLLEAILESNGLEKVQVIRASDEDEDFENGIGIVSEATHQKQFFLIFSSSKLDILSVFQCLDTLKMFYDIPNIRTTIAVRQLSFIGKDLPTRLMITAHCNHTKRSSGWPQSHNKDTLVSNLLPTFDVRENR</sequence>
<organism evidence="2 3">
    <name type="scientific">Thalassiosira oceanica</name>
    <name type="common">Marine diatom</name>
    <dbReference type="NCBI Taxonomy" id="159749"/>
    <lineage>
        <taxon>Eukaryota</taxon>
        <taxon>Sar</taxon>
        <taxon>Stramenopiles</taxon>
        <taxon>Ochrophyta</taxon>
        <taxon>Bacillariophyta</taxon>
        <taxon>Coscinodiscophyceae</taxon>
        <taxon>Thalassiosirophycidae</taxon>
        <taxon>Thalassiosirales</taxon>
        <taxon>Thalassiosiraceae</taxon>
        <taxon>Thalassiosira</taxon>
    </lineage>
</organism>
<keyword evidence="3" id="KW-1185">Reference proteome</keyword>
<feature type="region of interest" description="Disordered" evidence="1">
    <location>
        <begin position="69"/>
        <end position="88"/>
    </location>
</feature>
<evidence type="ECO:0000313" key="2">
    <source>
        <dbReference type="EMBL" id="EJK47059.1"/>
    </source>
</evidence>
<dbReference type="OrthoDB" id="425681at2759"/>
<comment type="caution">
    <text evidence="2">The sequence shown here is derived from an EMBL/GenBank/DDBJ whole genome shotgun (WGS) entry which is preliminary data.</text>
</comment>
<dbReference type="EMBL" id="AGNL01047389">
    <property type="protein sequence ID" value="EJK47059.1"/>
    <property type="molecule type" value="Genomic_DNA"/>
</dbReference>